<organism evidence="3 4">
    <name type="scientific">Szabonella alba</name>
    <dbReference type="NCBI Taxonomy" id="2804194"/>
    <lineage>
        <taxon>Bacteria</taxon>
        <taxon>Pseudomonadati</taxon>
        <taxon>Pseudomonadota</taxon>
        <taxon>Alphaproteobacteria</taxon>
        <taxon>Rhodobacterales</taxon>
        <taxon>Paracoccaceae</taxon>
        <taxon>Szabonella</taxon>
    </lineage>
</organism>
<proteinExistence type="predicted"/>
<feature type="compositionally biased region" description="Basic and acidic residues" evidence="2">
    <location>
        <begin position="609"/>
        <end position="625"/>
    </location>
</feature>
<keyword evidence="1" id="KW-0175">Coiled coil</keyword>
<accession>A0A8K0VB28</accession>
<feature type="compositionally biased region" description="Basic residues" evidence="2">
    <location>
        <begin position="545"/>
        <end position="556"/>
    </location>
</feature>
<dbReference type="PROSITE" id="PS51257">
    <property type="entry name" value="PROKAR_LIPOPROTEIN"/>
    <property type="match status" value="1"/>
</dbReference>
<comment type="caution">
    <text evidence="3">The sequence shown here is derived from an EMBL/GenBank/DDBJ whole genome shotgun (WGS) entry which is preliminary data.</text>
</comment>
<keyword evidence="4" id="KW-1185">Reference proteome</keyword>
<feature type="region of interest" description="Disordered" evidence="2">
    <location>
        <begin position="84"/>
        <end position="146"/>
    </location>
</feature>
<reference evidence="3" key="1">
    <citation type="submission" date="2021-01" db="EMBL/GenBank/DDBJ databases">
        <title>Tabrizicola alba sp. nov. a motile alkaliphilic bacterium isolated from a soda lake.</title>
        <authorList>
            <person name="Szuroczki S."/>
            <person name="Abbaszade G."/>
            <person name="Schumann P."/>
            <person name="Toth E."/>
        </authorList>
    </citation>
    <scope>NUCLEOTIDE SEQUENCE</scope>
    <source>
        <strain evidence="3">DMG-N-6</strain>
    </source>
</reference>
<dbReference type="RefSeq" id="WP_202686651.1">
    <property type="nucleotide sequence ID" value="NZ_JAESVN010000001.1"/>
</dbReference>
<sequence>MVGASKILTVSYGTFSCTLEGFDDPFNTMKAIAEYFRDLAADDRYFGAEPPQPDAAMLHRIAEREVQRRVEARVEENGVVLRAGAEGQAAGSTPAPRPAPPQAPDDSMVAPMASLAARQKADPAPATPQGQQTEAGPTATQAGAVSDSVAAKLQRLRQAVTVSRASGETTRPPQNLAAMLAAAEIEEAETAASDGPDEADRLATVKAEAERIAAEQAEAERLAAEKAEAERIAAEQAEAERLAAEKAEAERVAAEQAEAGRLAAEKAEAERLATEQAEAERLAAEKARVAEAQAKADRLAAEAAAEIERMAAIDADDGAETTGAKNAPATAPALSLPTSAGAEADNDEADSDAAEEAALLAQFLTDTPDSPPPAPEDAAAQAADGAIKDKAEADSDLVADLTAGPADVGSGLPEAALVPTSFGEDFATDQGEDPLTIAMEPAEDAATAGAETAEQDLDGATPDAKLLQATGEITTTPDDTPEPVADLSAALPPATARTEAADHRATEAEAAPDTAGTDHADGDGTDTDNAGTGDAPQDAASLMARAKRARARVIRIRRVDAPARPDAPTRPDALPPVADSPAPAEPLAGDESAAQAPVQPRRPVMPRRPRPDAAQDEDASVKRLIDQTNTELDGPENRRRLSAIAHLKAAVATTVADRKAGLDTRRPSDESRISPYRTDLERAMRPRAAQPGDQPVAPPVERPAPLVLVSEQRIDRPASRPAAEDTSAAPMVTPMRPHRVMGAGNLAMQMAKEDFEEDEEQALSGAEIGTIFDPQLDFAGFAEGLGAISLPELLEAAAAYAHCAEGQDSMTRPHIVRHVTQLRPELADRREDMLSVFGVLLREGRIEKVGRGQFALNADAPALAEGRKLIEGDSAE</sequence>
<evidence type="ECO:0008006" key="5">
    <source>
        <dbReference type="Google" id="ProtNLM"/>
    </source>
</evidence>
<feature type="coiled-coil region" evidence="1">
    <location>
        <begin position="202"/>
        <end position="309"/>
    </location>
</feature>
<feature type="compositionally biased region" description="Low complexity" evidence="2">
    <location>
        <begin position="376"/>
        <end position="385"/>
    </location>
</feature>
<feature type="compositionally biased region" description="Low complexity" evidence="2">
    <location>
        <begin position="327"/>
        <end position="343"/>
    </location>
</feature>
<dbReference type="Proteomes" id="UP000648908">
    <property type="component" value="Unassembled WGS sequence"/>
</dbReference>
<feature type="compositionally biased region" description="Low complexity" evidence="2">
    <location>
        <begin position="438"/>
        <end position="452"/>
    </location>
</feature>
<name>A0A8K0VB28_9RHOB</name>
<feature type="compositionally biased region" description="Polar residues" evidence="2">
    <location>
        <begin position="128"/>
        <end position="143"/>
    </location>
</feature>
<evidence type="ECO:0000313" key="3">
    <source>
        <dbReference type="EMBL" id="MBL4915987.1"/>
    </source>
</evidence>
<protein>
    <recommendedName>
        <fullName evidence="5">Lipoprotein</fullName>
    </recommendedName>
</protein>
<feature type="compositionally biased region" description="Low complexity" evidence="2">
    <location>
        <begin position="527"/>
        <end position="544"/>
    </location>
</feature>
<evidence type="ECO:0000256" key="2">
    <source>
        <dbReference type="SAM" id="MobiDB-lite"/>
    </source>
</evidence>
<feature type="compositionally biased region" description="Basic and acidic residues" evidence="2">
    <location>
        <begin position="557"/>
        <end position="569"/>
    </location>
</feature>
<dbReference type="AlphaFoldDB" id="A0A8K0VB28"/>
<feature type="region of interest" description="Disordered" evidence="2">
    <location>
        <begin position="658"/>
        <end position="701"/>
    </location>
</feature>
<evidence type="ECO:0000313" key="4">
    <source>
        <dbReference type="Proteomes" id="UP000648908"/>
    </source>
</evidence>
<feature type="region of interest" description="Disordered" evidence="2">
    <location>
        <begin position="316"/>
        <end position="638"/>
    </location>
</feature>
<evidence type="ECO:0000256" key="1">
    <source>
        <dbReference type="SAM" id="Coils"/>
    </source>
</evidence>
<feature type="compositionally biased region" description="Basic and acidic residues" evidence="2">
    <location>
        <begin position="658"/>
        <end position="684"/>
    </location>
</feature>
<gene>
    <name evidence="3" type="ORF">JL811_02030</name>
</gene>
<dbReference type="EMBL" id="JAESVN010000001">
    <property type="protein sequence ID" value="MBL4915987.1"/>
    <property type="molecule type" value="Genomic_DNA"/>
</dbReference>
<feature type="compositionally biased region" description="Acidic residues" evidence="2">
    <location>
        <begin position="344"/>
        <end position="355"/>
    </location>
</feature>